<dbReference type="PRINTS" id="PR00368">
    <property type="entry name" value="FADPNR"/>
</dbReference>
<name>A0A940WVQ2_9BACI</name>
<dbReference type="InterPro" id="IPR023753">
    <property type="entry name" value="FAD/NAD-binding_dom"/>
</dbReference>
<keyword evidence="3" id="KW-0285">Flavoprotein</keyword>
<dbReference type="SUPFAM" id="SSF51905">
    <property type="entry name" value="FAD/NAD(P)-binding domain"/>
    <property type="match status" value="1"/>
</dbReference>
<dbReference type="InterPro" id="IPR036188">
    <property type="entry name" value="FAD/NAD-bd_sf"/>
</dbReference>
<feature type="domain" description="FAD/NAD(P)-binding" evidence="5">
    <location>
        <begin position="3"/>
        <end position="284"/>
    </location>
</feature>
<organism evidence="6 7">
    <name type="scientific">Halalkalibacter suaedae</name>
    <dbReference type="NCBI Taxonomy" id="2822140"/>
    <lineage>
        <taxon>Bacteria</taxon>
        <taxon>Bacillati</taxon>
        <taxon>Bacillota</taxon>
        <taxon>Bacilli</taxon>
        <taxon>Bacillales</taxon>
        <taxon>Bacillaceae</taxon>
        <taxon>Halalkalibacter</taxon>
    </lineage>
</organism>
<evidence type="ECO:0000259" key="5">
    <source>
        <dbReference type="Pfam" id="PF07992"/>
    </source>
</evidence>
<dbReference type="Gene3D" id="3.50.50.60">
    <property type="entry name" value="FAD/NAD(P)-binding domain"/>
    <property type="match status" value="2"/>
</dbReference>
<dbReference type="Proteomes" id="UP000678228">
    <property type="component" value="Unassembled WGS sequence"/>
</dbReference>
<evidence type="ECO:0000256" key="4">
    <source>
        <dbReference type="ARBA" id="ARBA00023002"/>
    </source>
</evidence>
<dbReference type="GO" id="GO:0016491">
    <property type="term" value="F:oxidoreductase activity"/>
    <property type="evidence" value="ECO:0007669"/>
    <property type="project" value="UniProtKB-KW"/>
</dbReference>
<dbReference type="AlphaFoldDB" id="A0A940WVQ2"/>
<reference evidence="6" key="1">
    <citation type="submission" date="2021-03" db="EMBL/GenBank/DDBJ databases">
        <title>Bacillus suaedae sp. nov., isolated from Suaeda aralocaspica.</title>
        <authorList>
            <person name="Lei R.F.R."/>
        </authorList>
    </citation>
    <scope>NUCLEOTIDE SEQUENCE</scope>
    <source>
        <strain evidence="6">YZJH907-2</strain>
    </source>
</reference>
<dbReference type="RefSeq" id="WP_210599142.1">
    <property type="nucleotide sequence ID" value="NZ_JAGKSQ010000011.1"/>
</dbReference>
<evidence type="ECO:0000256" key="3">
    <source>
        <dbReference type="ARBA" id="ARBA00022630"/>
    </source>
</evidence>
<dbReference type="EMBL" id="JAGKSQ010000011">
    <property type="protein sequence ID" value="MBP3953285.1"/>
    <property type="molecule type" value="Genomic_DNA"/>
</dbReference>
<comment type="cofactor">
    <cofactor evidence="1">
        <name>FAD</name>
        <dbReference type="ChEBI" id="CHEBI:57692"/>
    </cofactor>
</comment>
<comment type="subunit">
    <text evidence="2">Homodimer.</text>
</comment>
<dbReference type="Pfam" id="PF07992">
    <property type="entry name" value="Pyr_redox_2"/>
    <property type="match status" value="1"/>
</dbReference>
<protein>
    <submittedName>
        <fullName evidence="6">NAD(P)/FAD-dependent oxidoreductase</fullName>
    </submittedName>
</protein>
<evidence type="ECO:0000256" key="1">
    <source>
        <dbReference type="ARBA" id="ARBA00001974"/>
    </source>
</evidence>
<evidence type="ECO:0000256" key="2">
    <source>
        <dbReference type="ARBA" id="ARBA00011738"/>
    </source>
</evidence>
<dbReference type="PANTHER" id="PTHR48105">
    <property type="entry name" value="THIOREDOXIN REDUCTASE 1-RELATED-RELATED"/>
    <property type="match status" value="1"/>
</dbReference>
<comment type="caution">
    <text evidence="6">The sequence shown here is derived from an EMBL/GenBank/DDBJ whole genome shotgun (WGS) entry which is preliminary data.</text>
</comment>
<keyword evidence="7" id="KW-1185">Reference proteome</keyword>
<gene>
    <name evidence="6" type="ORF">J7W16_19345</name>
</gene>
<evidence type="ECO:0000313" key="7">
    <source>
        <dbReference type="Proteomes" id="UP000678228"/>
    </source>
</evidence>
<evidence type="ECO:0000313" key="6">
    <source>
        <dbReference type="EMBL" id="MBP3953285.1"/>
    </source>
</evidence>
<proteinExistence type="predicted"/>
<dbReference type="InterPro" id="IPR050097">
    <property type="entry name" value="Ferredoxin-NADP_redctase_2"/>
</dbReference>
<accession>A0A940WVQ2</accession>
<sequence>MIFDCAVIGGGPAGLNATLVLGRSRRKTILFDDNKPRNAVTAESHGFITRDGIDPQEFKRIAQEELSRYLDVRIEKQRVRHINQENNLFQVETESGDVYSAKKIILSTGFKEVLPDIPRVKEFYGKSLFSCPFCDGWELRDRPLAVIAADDTKAIHMAKMVSNWTNDLILCTNGSKDLSPDDQEILKNNGIRLNEKKITGFIGKEGMLERIQFEDGTSVGRVGGFIAAEWKQAASFESSLEYTLNELGGIETDSWQRTKTAGVFACGDTRIAGPSQLIMAAAEGSMAAMAVNAELIEEKFNQEKQQA</sequence>
<dbReference type="PRINTS" id="PR00469">
    <property type="entry name" value="PNDRDTASEII"/>
</dbReference>
<keyword evidence="4" id="KW-0560">Oxidoreductase</keyword>